<feature type="region of interest" description="Disordered" evidence="1">
    <location>
        <begin position="1"/>
        <end position="79"/>
    </location>
</feature>
<evidence type="ECO:0000256" key="1">
    <source>
        <dbReference type="SAM" id="MobiDB-lite"/>
    </source>
</evidence>
<dbReference type="AlphaFoldDB" id="A0A955L0H0"/>
<feature type="compositionally biased region" description="Low complexity" evidence="1">
    <location>
        <begin position="1"/>
        <end position="27"/>
    </location>
</feature>
<gene>
    <name evidence="2" type="ORF">KC675_02735</name>
</gene>
<reference evidence="2" key="2">
    <citation type="journal article" date="2021" name="Microbiome">
        <title>Successional dynamics and alternative stable states in a saline activated sludge microbial community over 9 years.</title>
        <authorList>
            <person name="Wang Y."/>
            <person name="Ye J."/>
            <person name="Ju F."/>
            <person name="Liu L."/>
            <person name="Boyd J.A."/>
            <person name="Deng Y."/>
            <person name="Parks D.H."/>
            <person name="Jiang X."/>
            <person name="Yin X."/>
            <person name="Woodcroft B.J."/>
            <person name="Tyson G.W."/>
            <person name="Hugenholtz P."/>
            <person name="Polz M.F."/>
            <person name="Zhang T."/>
        </authorList>
    </citation>
    <scope>NUCLEOTIDE SEQUENCE</scope>
    <source>
        <strain evidence="2">HKST-UBA15</strain>
    </source>
</reference>
<sequence>QNDDNTQTNDDSFYANDVQAAAMADNNMDPDELEVKEEIPVTSGDMKIGDLDDDSMEGQGSEESYDEESVPAGDNVIDN</sequence>
<evidence type="ECO:0000313" key="3">
    <source>
        <dbReference type="Proteomes" id="UP000745577"/>
    </source>
</evidence>
<protein>
    <submittedName>
        <fullName evidence="2">Uncharacterized protein</fullName>
    </submittedName>
</protein>
<dbReference type="Proteomes" id="UP000745577">
    <property type="component" value="Unassembled WGS sequence"/>
</dbReference>
<feature type="non-terminal residue" evidence="2">
    <location>
        <position position="1"/>
    </location>
</feature>
<evidence type="ECO:0000313" key="2">
    <source>
        <dbReference type="EMBL" id="MCA9380073.1"/>
    </source>
</evidence>
<comment type="caution">
    <text evidence="2">The sequence shown here is derived from an EMBL/GenBank/DDBJ whole genome shotgun (WGS) entry which is preliminary data.</text>
</comment>
<reference evidence="2" key="1">
    <citation type="submission" date="2020-04" db="EMBL/GenBank/DDBJ databases">
        <authorList>
            <person name="Zhang T."/>
        </authorList>
    </citation>
    <scope>NUCLEOTIDE SEQUENCE</scope>
    <source>
        <strain evidence="2">HKST-UBA15</strain>
    </source>
</reference>
<name>A0A955L0H0_9BACT</name>
<proteinExistence type="predicted"/>
<dbReference type="EMBL" id="JAGQLL010000027">
    <property type="protein sequence ID" value="MCA9380073.1"/>
    <property type="molecule type" value="Genomic_DNA"/>
</dbReference>
<accession>A0A955L0H0</accession>
<organism evidence="2 3">
    <name type="scientific">Candidatus Dojkabacteria bacterium</name>
    <dbReference type="NCBI Taxonomy" id="2099670"/>
    <lineage>
        <taxon>Bacteria</taxon>
        <taxon>Candidatus Dojkabacteria</taxon>
    </lineage>
</organism>